<dbReference type="Pfam" id="PF24681">
    <property type="entry name" value="Kelch_KLHDC2_KLHL20_DRC7"/>
    <property type="match status" value="1"/>
</dbReference>
<sequence>MLVVKHLAIAASLAGFVSAAPRNSPEPCKPGTWEKLAPLPQARQEGNGVAVNGSLIVMIGGVHVDRPPYTTTDVVHIYNVADNSWRKGSKSLFRYNHPNTAAIGNMVYVLGGLKDAPVNSGKTFHSTAADGCFVYDTVRDSWSPLGKMPRGTARGSALTLVYGDTIFLVGGMTNLENGNQDSVTTVSAYSVGQGWLNLPGPAANLPEGRQHHGGAIIDDVIYVVGGRTNSEENRGTVYQLDLHNMNAGWTTGPAMMPTPRGGLSAGAVDERIVTFGGEKSNGVNREVELYDVLSQTWTKLGPMPLPRHGTHGITIGGRIYLPGGGTNSGAVPTDYFDSYCV</sequence>
<dbReference type="STRING" id="1531966.A0A0A1T6U0"/>
<keyword evidence="1" id="KW-0732">Signal</keyword>
<keyword evidence="3" id="KW-1185">Reference proteome</keyword>
<organism evidence="2 3">
    <name type="scientific">[Torrubiella] hemipterigena</name>
    <dbReference type="NCBI Taxonomy" id="1531966"/>
    <lineage>
        <taxon>Eukaryota</taxon>
        <taxon>Fungi</taxon>
        <taxon>Dikarya</taxon>
        <taxon>Ascomycota</taxon>
        <taxon>Pezizomycotina</taxon>
        <taxon>Sordariomycetes</taxon>
        <taxon>Hypocreomycetidae</taxon>
        <taxon>Hypocreales</taxon>
        <taxon>Clavicipitaceae</taxon>
        <taxon>Clavicipitaceae incertae sedis</taxon>
        <taxon>'Torrubiella' clade</taxon>
    </lineage>
</organism>
<dbReference type="Gene3D" id="2.120.10.80">
    <property type="entry name" value="Kelch-type beta propeller"/>
    <property type="match status" value="2"/>
</dbReference>
<feature type="signal peptide" evidence="1">
    <location>
        <begin position="1"/>
        <end position="19"/>
    </location>
</feature>
<dbReference type="PANTHER" id="PTHR45632:SF24">
    <property type="entry name" value="GALACTOSE OXIDASE"/>
    <property type="match status" value="1"/>
</dbReference>
<dbReference type="SMART" id="SM00612">
    <property type="entry name" value="Kelch"/>
    <property type="match status" value="4"/>
</dbReference>
<evidence type="ECO:0000256" key="1">
    <source>
        <dbReference type="SAM" id="SignalP"/>
    </source>
</evidence>
<proteinExistence type="predicted"/>
<dbReference type="HOGENOM" id="CLU_004253_10_0_1"/>
<accession>A0A0A1T6U0</accession>
<evidence type="ECO:0008006" key="4">
    <source>
        <dbReference type="Google" id="ProtNLM"/>
    </source>
</evidence>
<protein>
    <recommendedName>
        <fullName evidence="4">Galactose oxidase</fullName>
    </recommendedName>
</protein>
<evidence type="ECO:0000313" key="3">
    <source>
        <dbReference type="Proteomes" id="UP000039046"/>
    </source>
</evidence>
<dbReference type="SUPFAM" id="SSF117281">
    <property type="entry name" value="Kelch motif"/>
    <property type="match status" value="1"/>
</dbReference>
<dbReference type="Proteomes" id="UP000039046">
    <property type="component" value="Unassembled WGS sequence"/>
</dbReference>
<evidence type="ECO:0000313" key="2">
    <source>
        <dbReference type="EMBL" id="CEJ81870.1"/>
    </source>
</evidence>
<dbReference type="Pfam" id="PF01344">
    <property type="entry name" value="Kelch_1"/>
    <property type="match status" value="1"/>
</dbReference>
<reference evidence="2 3" key="1">
    <citation type="journal article" date="2015" name="Genome Announc.">
        <title>Draft Genome Sequence and Gene Annotation of the Entomopathogenic Fungus Verticillium hemipterigenum.</title>
        <authorList>
            <person name="Horn F."/>
            <person name="Habel A."/>
            <person name="Scharf D.H."/>
            <person name="Dworschak J."/>
            <person name="Brakhage A.A."/>
            <person name="Guthke R."/>
            <person name="Hertweck C."/>
            <person name="Linde J."/>
        </authorList>
    </citation>
    <scope>NUCLEOTIDE SEQUENCE [LARGE SCALE GENOMIC DNA]</scope>
</reference>
<dbReference type="InterPro" id="IPR006652">
    <property type="entry name" value="Kelch_1"/>
</dbReference>
<name>A0A0A1T6U0_9HYPO</name>
<feature type="chain" id="PRO_5001979394" description="Galactose oxidase" evidence="1">
    <location>
        <begin position="20"/>
        <end position="341"/>
    </location>
</feature>
<dbReference type="OrthoDB" id="45365at2759"/>
<dbReference type="PANTHER" id="PTHR45632">
    <property type="entry name" value="LD33804P"/>
    <property type="match status" value="1"/>
</dbReference>
<dbReference type="AlphaFoldDB" id="A0A0A1T6U0"/>
<gene>
    <name evidence="2" type="ORF">VHEMI01977</name>
</gene>
<dbReference type="InterPro" id="IPR015915">
    <property type="entry name" value="Kelch-typ_b-propeller"/>
</dbReference>
<dbReference type="EMBL" id="CDHN01000001">
    <property type="protein sequence ID" value="CEJ81870.1"/>
    <property type="molecule type" value="Genomic_DNA"/>
</dbReference>